<dbReference type="KEGG" id="afs:AFR_22010"/>
<dbReference type="GO" id="GO:0003824">
    <property type="term" value="F:catalytic activity"/>
    <property type="evidence" value="ECO:0007669"/>
    <property type="project" value="InterPro"/>
</dbReference>
<dbReference type="InterPro" id="IPR036633">
    <property type="entry name" value="Prn/Lys/Arg_de-COase_C_sf"/>
</dbReference>
<dbReference type="eggNOG" id="COG1982">
    <property type="taxonomic scope" value="Bacteria"/>
</dbReference>
<name>U5W0Y0_9ACTN</name>
<dbReference type="AlphaFoldDB" id="U5W0Y0"/>
<protein>
    <submittedName>
        <fullName evidence="1">Lysine decarboxylase</fullName>
    </submittedName>
</protein>
<dbReference type="HOGENOM" id="CLU_3194951_0_0_11"/>
<keyword evidence="2" id="KW-1185">Reference proteome</keyword>
<evidence type="ECO:0000313" key="1">
    <source>
        <dbReference type="EMBL" id="AGZ42672.1"/>
    </source>
</evidence>
<dbReference type="EMBL" id="CP006272">
    <property type="protein sequence ID" value="AGZ42672.1"/>
    <property type="molecule type" value="Genomic_DNA"/>
</dbReference>
<sequence>MPAILPGERYTPAVVDYLRAGLAAGMILPDAADPKLETFRVVARD</sequence>
<dbReference type="STRING" id="1246995.AFR_22010"/>
<dbReference type="Proteomes" id="UP000017746">
    <property type="component" value="Chromosome"/>
</dbReference>
<accession>U5W0Y0</accession>
<evidence type="ECO:0000313" key="2">
    <source>
        <dbReference type="Proteomes" id="UP000017746"/>
    </source>
</evidence>
<dbReference type="SUPFAM" id="SSF55904">
    <property type="entry name" value="Ornithine decarboxylase C-terminal domain"/>
    <property type="match status" value="1"/>
</dbReference>
<gene>
    <name evidence="1" type="ORF">AFR_22010</name>
</gene>
<proteinExistence type="predicted"/>
<reference evidence="1 2" key="1">
    <citation type="journal article" date="2014" name="J. Biotechnol.">
        <title>Complete genome sequence of the actinobacterium Actinoplanes friuliensis HAG 010964, producer of the lipopeptide antibiotic friulimycin.</title>
        <authorList>
            <person name="Ruckert C."/>
            <person name="Szczepanowski R."/>
            <person name="Albersmeier A."/>
            <person name="Goesmann A."/>
            <person name="Fischer N."/>
            <person name="Steinkamper A."/>
            <person name="Puhler A."/>
            <person name="Biener R."/>
            <person name="Schwartz D."/>
            <person name="Kalinowski J."/>
        </authorList>
    </citation>
    <scope>NUCLEOTIDE SEQUENCE [LARGE SCALE GENOMIC DNA]</scope>
    <source>
        <strain evidence="1 2">DSM 7358</strain>
    </source>
</reference>
<organism evidence="1 2">
    <name type="scientific">Actinoplanes friuliensis DSM 7358</name>
    <dbReference type="NCBI Taxonomy" id="1246995"/>
    <lineage>
        <taxon>Bacteria</taxon>
        <taxon>Bacillati</taxon>
        <taxon>Actinomycetota</taxon>
        <taxon>Actinomycetes</taxon>
        <taxon>Micromonosporales</taxon>
        <taxon>Micromonosporaceae</taxon>
        <taxon>Actinoplanes</taxon>
    </lineage>
</organism>